<dbReference type="KEGG" id="dho:Dia5BBH33_18960"/>
<protein>
    <recommendedName>
        <fullName evidence="1">HNH domain-containing protein</fullName>
    </recommendedName>
</protein>
<dbReference type="Pfam" id="PF01844">
    <property type="entry name" value="HNH"/>
    <property type="match status" value="1"/>
</dbReference>
<sequence length="232" mass="27502">MSDEQAPNAGEEYALKEYFIKYMEEIKGLSEASIKHYMGALDTVISRYLKEKGLVNHSIFEIKSLKHLLDVQEILKKDPDFVALNEKGHRMYRSGLQSYIDFARGQWSDSHKDEDTKVELSKLDEPIPREKYHYEITSERYRRSPIIKHQVLKAEHYLCEVDHHHETFIVNNTNHAYMEGHHVIPLSHQKQFKYSLDIYANVICLCPICHRLLHYGRISDREKILDQIYREK</sequence>
<dbReference type="GeneID" id="92717106"/>
<proteinExistence type="predicted"/>
<gene>
    <name evidence="2" type="ORF">Dia5BBH33_18960</name>
</gene>
<dbReference type="OrthoDB" id="5678128at2"/>
<dbReference type="AlphaFoldDB" id="A0A8D5A6K0"/>
<reference evidence="3" key="1">
    <citation type="submission" date="2019-05" db="EMBL/GenBank/DDBJ databases">
        <title>Complete genome sequencing of Dialister sp. strain 5BBH33.</title>
        <authorList>
            <person name="Sakamoto M."/>
            <person name="Murakami T."/>
            <person name="Mori H."/>
        </authorList>
    </citation>
    <scope>NUCLEOTIDE SEQUENCE [LARGE SCALE GENOMIC DNA]</scope>
    <source>
        <strain evidence="3">5BBH33</strain>
    </source>
</reference>
<dbReference type="Proteomes" id="UP000320585">
    <property type="component" value="Chromosome"/>
</dbReference>
<evidence type="ECO:0000313" key="3">
    <source>
        <dbReference type="Proteomes" id="UP000320585"/>
    </source>
</evidence>
<evidence type="ECO:0000259" key="1">
    <source>
        <dbReference type="Pfam" id="PF01844"/>
    </source>
</evidence>
<organism evidence="2 3">
    <name type="scientific">Dialister hominis</name>
    <dbReference type="NCBI Taxonomy" id="2582419"/>
    <lineage>
        <taxon>Bacteria</taxon>
        <taxon>Bacillati</taxon>
        <taxon>Bacillota</taxon>
        <taxon>Negativicutes</taxon>
        <taxon>Veillonellales</taxon>
        <taxon>Veillonellaceae</taxon>
        <taxon>Dialister</taxon>
    </lineage>
</organism>
<dbReference type="InterPro" id="IPR003615">
    <property type="entry name" value="HNH_nuc"/>
</dbReference>
<name>A0A8D5A6K0_9FIRM</name>
<keyword evidence="3" id="KW-1185">Reference proteome</keyword>
<dbReference type="InterPro" id="IPR002711">
    <property type="entry name" value="HNH"/>
</dbReference>
<accession>A0A8D5A6K0</accession>
<dbReference type="RefSeq" id="WP_144269218.1">
    <property type="nucleotide sequence ID" value="NZ_AP019697.1"/>
</dbReference>
<feature type="domain" description="HNH" evidence="1">
    <location>
        <begin position="176"/>
        <end position="214"/>
    </location>
</feature>
<evidence type="ECO:0000313" key="2">
    <source>
        <dbReference type="EMBL" id="BBK25961.1"/>
    </source>
</evidence>
<dbReference type="EMBL" id="AP019697">
    <property type="protein sequence ID" value="BBK25961.1"/>
    <property type="molecule type" value="Genomic_DNA"/>
</dbReference>
<dbReference type="CDD" id="cd00085">
    <property type="entry name" value="HNHc"/>
    <property type="match status" value="1"/>
</dbReference>